<dbReference type="AlphaFoldDB" id="A0A9W8A5K1"/>
<comment type="caution">
    <text evidence="11">The sequence shown here is derived from an EMBL/GenBank/DDBJ whole genome shotgun (WGS) entry which is preliminary data.</text>
</comment>
<keyword evidence="6" id="KW-0833">Ubl conjugation pathway</keyword>
<keyword evidence="3" id="KW-0808">Transferase</keyword>
<dbReference type="Proteomes" id="UP001150569">
    <property type="component" value="Unassembled WGS sequence"/>
</dbReference>
<dbReference type="InterPro" id="IPR038654">
    <property type="entry name" value="PINIT_sf"/>
</dbReference>
<accession>A0A9W8A5K1</accession>
<feature type="compositionally biased region" description="Acidic residues" evidence="9">
    <location>
        <begin position="523"/>
        <end position="533"/>
    </location>
</feature>
<evidence type="ECO:0000256" key="6">
    <source>
        <dbReference type="ARBA" id="ARBA00022786"/>
    </source>
</evidence>
<keyword evidence="7" id="KW-0862">Zinc</keyword>
<protein>
    <submittedName>
        <fullName evidence="11">E3 SUMO-protein ligase pli1</fullName>
    </submittedName>
</protein>
<proteinExistence type="inferred from homology"/>
<feature type="region of interest" description="Disordered" evidence="9">
    <location>
        <begin position="145"/>
        <end position="208"/>
    </location>
</feature>
<keyword evidence="12" id="KW-1185">Reference proteome</keyword>
<keyword evidence="5 8" id="KW-0863">Zinc-finger</keyword>
<evidence type="ECO:0000256" key="7">
    <source>
        <dbReference type="ARBA" id="ARBA00022833"/>
    </source>
</evidence>
<evidence type="ECO:0000313" key="11">
    <source>
        <dbReference type="EMBL" id="KAJ1923444.1"/>
    </source>
</evidence>
<dbReference type="Gene3D" id="2.60.120.780">
    <property type="entry name" value="PINIT domain"/>
    <property type="match status" value="1"/>
</dbReference>
<dbReference type="EMBL" id="JANBPT010000334">
    <property type="protein sequence ID" value="KAJ1923444.1"/>
    <property type="molecule type" value="Genomic_DNA"/>
</dbReference>
<dbReference type="Pfam" id="PF02891">
    <property type="entry name" value="zf-MIZ"/>
    <property type="match status" value="1"/>
</dbReference>
<dbReference type="GO" id="GO:0061665">
    <property type="term" value="F:SUMO ligase activity"/>
    <property type="evidence" value="ECO:0007669"/>
    <property type="project" value="TreeGrafter"/>
</dbReference>
<dbReference type="InterPro" id="IPR023321">
    <property type="entry name" value="PINIT"/>
</dbReference>
<evidence type="ECO:0000256" key="3">
    <source>
        <dbReference type="ARBA" id="ARBA00022679"/>
    </source>
</evidence>
<dbReference type="Pfam" id="PF14324">
    <property type="entry name" value="PINIT"/>
    <property type="match status" value="1"/>
</dbReference>
<evidence type="ECO:0000256" key="4">
    <source>
        <dbReference type="ARBA" id="ARBA00022723"/>
    </source>
</evidence>
<comment type="pathway">
    <text evidence="1">Protein modification; protein sumoylation.</text>
</comment>
<feature type="compositionally biased region" description="Low complexity" evidence="9">
    <location>
        <begin position="157"/>
        <end position="171"/>
    </location>
</feature>
<evidence type="ECO:0000256" key="2">
    <source>
        <dbReference type="ARBA" id="ARBA00005383"/>
    </source>
</evidence>
<dbReference type="GO" id="GO:0016874">
    <property type="term" value="F:ligase activity"/>
    <property type="evidence" value="ECO:0007669"/>
    <property type="project" value="UniProtKB-KW"/>
</dbReference>
<dbReference type="PROSITE" id="PS51044">
    <property type="entry name" value="ZF_SP_RING"/>
    <property type="match status" value="1"/>
</dbReference>
<dbReference type="PANTHER" id="PTHR10782">
    <property type="entry name" value="ZINC FINGER MIZ DOMAIN-CONTAINING PROTEIN"/>
    <property type="match status" value="1"/>
</dbReference>
<sequence>MASRAVPNTSNPIRDYDEAVEKLIPALRVDDIKAILRYTFPFAQAVPGTNFSTVGLKPVLVARVLDNYRAIQALADPAISSQFEEAVESHVGVPLADVANRLGRTRFTLTTLNQMRIENAQRNAQNSPHSQPASPAASVILARTSRPLPSLPPPASLPRSPAASAATSHPAPGDPSTSSRTPARLPPPVPTSRRHPSPASLAPTPTPLPPISLVAPKLLRVANSQALAGRPRPLQNLRFKKSPFFSIDCVLETPIICNEAPTRPGTALLRFSVDTTQDAELTLTKKHADRPICHRLMLFMTTHEAALASYRPEHEGISPMYPRLAAIKVNGTPMPQRTLDKHTNKVKQINPIDLTSLYDNRYPNHRVEVTYYSTQRMTALMAYCRVTRASDLVALLTKTNTRSKEDIVRQAAKEADDDELVISVNSLSLKCPLSHTRLRHPCRTLACTHMQCFDAESFLLVNAQSPSWKCPVCNCPAIFDDLFIDGYTADILQRVATSVDQVQVDADLTWHMPEAVDSFVIGDDEEDSEDDGEAQQPVKMEPGTPVSQPSTTATQSPTGSVAVSSVSAPKRFLPPLTPTGVGAPKRPRLEVIDLTMSDDEEEEEAEEERAVAAAPALVPFPIPATSRATVNHNESTASAGARILASQSGEVPAALNPPIPSPSGHGSHLEPAACTAFRLWY</sequence>
<dbReference type="GO" id="GO:0008270">
    <property type="term" value="F:zinc ion binding"/>
    <property type="evidence" value="ECO:0007669"/>
    <property type="project" value="UniProtKB-KW"/>
</dbReference>
<keyword evidence="4" id="KW-0479">Metal-binding</keyword>
<gene>
    <name evidence="11" type="primary">pli1_1</name>
    <name evidence="11" type="ORF">IWQ60_005887</name>
</gene>
<comment type="similarity">
    <text evidence="2">Belongs to the PIAS family.</text>
</comment>
<dbReference type="OrthoDB" id="28127at2759"/>
<evidence type="ECO:0000256" key="9">
    <source>
        <dbReference type="SAM" id="MobiDB-lite"/>
    </source>
</evidence>
<dbReference type="GO" id="GO:0000785">
    <property type="term" value="C:chromatin"/>
    <property type="evidence" value="ECO:0007669"/>
    <property type="project" value="TreeGrafter"/>
</dbReference>
<dbReference type="InterPro" id="IPR004181">
    <property type="entry name" value="Znf_MIZ"/>
</dbReference>
<evidence type="ECO:0000256" key="8">
    <source>
        <dbReference type="PROSITE-ProRule" id="PRU00452"/>
    </source>
</evidence>
<evidence type="ECO:0000259" key="10">
    <source>
        <dbReference type="PROSITE" id="PS51044"/>
    </source>
</evidence>
<evidence type="ECO:0000313" key="12">
    <source>
        <dbReference type="Proteomes" id="UP001150569"/>
    </source>
</evidence>
<dbReference type="GO" id="GO:0016925">
    <property type="term" value="P:protein sumoylation"/>
    <property type="evidence" value="ECO:0007669"/>
    <property type="project" value="TreeGrafter"/>
</dbReference>
<feature type="domain" description="SP-RING-type" evidence="10">
    <location>
        <begin position="416"/>
        <end position="501"/>
    </location>
</feature>
<organism evidence="11 12">
    <name type="scientific">Tieghemiomyces parasiticus</name>
    <dbReference type="NCBI Taxonomy" id="78921"/>
    <lineage>
        <taxon>Eukaryota</taxon>
        <taxon>Fungi</taxon>
        <taxon>Fungi incertae sedis</taxon>
        <taxon>Zoopagomycota</taxon>
        <taxon>Kickxellomycotina</taxon>
        <taxon>Dimargaritomycetes</taxon>
        <taxon>Dimargaritales</taxon>
        <taxon>Dimargaritaceae</taxon>
        <taxon>Tieghemiomyces</taxon>
    </lineage>
</organism>
<dbReference type="InterPro" id="IPR013083">
    <property type="entry name" value="Znf_RING/FYVE/PHD"/>
</dbReference>
<evidence type="ECO:0000256" key="1">
    <source>
        <dbReference type="ARBA" id="ARBA00004718"/>
    </source>
</evidence>
<feature type="region of interest" description="Disordered" evidence="9">
    <location>
        <begin position="523"/>
        <end position="566"/>
    </location>
</feature>
<dbReference type="Gene3D" id="3.30.40.10">
    <property type="entry name" value="Zinc/RING finger domain, C3HC4 (zinc finger)"/>
    <property type="match status" value="1"/>
</dbReference>
<name>A0A9W8A5K1_9FUNG</name>
<keyword evidence="11" id="KW-0436">Ligase</keyword>
<evidence type="ECO:0000256" key="5">
    <source>
        <dbReference type="ARBA" id="ARBA00022771"/>
    </source>
</evidence>
<feature type="compositionally biased region" description="Low complexity" evidence="9">
    <location>
        <begin position="544"/>
        <end position="558"/>
    </location>
</feature>
<dbReference type="PANTHER" id="PTHR10782:SF4">
    <property type="entry name" value="TONALLI, ISOFORM E"/>
    <property type="match status" value="1"/>
</dbReference>
<reference evidence="11" key="1">
    <citation type="submission" date="2022-07" db="EMBL/GenBank/DDBJ databases">
        <title>Phylogenomic reconstructions and comparative analyses of Kickxellomycotina fungi.</title>
        <authorList>
            <person name="Reynolds N.K."/>
            <person name="Stajich J.E."/>
            <person name="Barry K."/>
            <person name="Grigoriev I.V."/>
            <person name="Crous P."/>
            <person name="Smith M.E."/>
        </authorList>
    </citation>
    <scope>NUCLEOTIDE SEQUENCE</scope>
    <source>
        <strain evidence="11">RSA 861</strain>
    </source>
</reference>